<sequence>MEQPKEVVNTTTGHSFTIQTVNTELENIRKIRPSTNPKPDISQRPSKRESQFETQEDDGADELSDEEQKRLAYVKNLLKKNYRRRQSKYDPLAPIIIGKETTSDDEDRAAIQPIHVEASGDDSASSRDSESNDPLKPNPAFDPYLIHSAMQAMGRSRNQNADDGSENEQFATVNGGLIKLNISGTRFLVRETTLANNPIVYEKLREDSFYMTESKEYYLERDPQIFFFIHAYLRYGELHLPENVCGPLLDKELDLWGIPLGLDIRRCCMGRVTESKWKLEVLEKFEVFFRPSNYSPIVWIK</sequence>
<dbReference type="PANTHER" id="PTHR11537:SF254">
    <property type="entry name" value="POTASSIUM VOLTAGE-GATED CHANNEL PROTEIN SHAB"/>
    <property type="match status" value="1"/>
</dbReference>
<dbReference type="InterPro" id="IPR028325">
    <property type="entry name" value="VG_K_chnl"/>
</dbReference>
<feature type="domain" description="Potassium channel tetramerisation-type BTB" evidence="9">
    <location>
        <begin position="178"/>
        <end position="259"/>
    </location>
</feature>
<evidence type="ECO:0000256" key="4">
    <source>
        <dbReference type="ARBA" id="ARBA00022989"/>
    </source>
</evidence>
<evidence type="ECO:0000256" key="7">
    <source>
        <dbReference type="ARBA" id="ARBA00023303"/>
    </source>
</evidence>
<evidence type="ECO:0000256" key="8">
    <source>
        <dbReference type="SAM" id="MobiDB-lite"/>
    </source>
</evidence>
<keyword evidence="3" id="KW-0812">Transmembrane</keyword>
<keyword evidence="4" id="KW-1133">Transmembrane helix</keyword>
<evidence type="ECO:0000256" key="3">
    <source>
        <dbReference type="ARBA" id="ARBA00022692"/>
    </source>
</evidence>
<dbReference type="GO" id="GO:0016020">
    <property type="term" value="C:membrane"/>
    <property type="evidence" value="ECO:0007669"/>
    <property type="project" value="UniProtKB-SubCell"/>
</dbReference>
<name>A0ABD2Q7A6_9PLAT</name>
<keyword evidence="2" id="KW-0813">Transport</keyword>
<feature type="compositionally biased region" description="Acidic residues" evidence="8">
    <location>
        <begin position="54"/>
        <end position="65"/>
    </location>
</feature>
<dbReference type="InterPro" id="IPR011333">
    <property type="entry name" value="SKP1/BTB/POZ_sf"/>
</dbReference>
<comment type="caution">
    <text evidence="10">The sequence shown here is derived from an EMBL/GenBank/DDBJ whole genome shotgun (WGS) entry which is preliminary data.</text>
</comment>
<comment type="subcellular location">
    <subcellularLocation>
        <location evidence="1">Membrane</location>
        <topology evidence="1">Multi-pass membrane protein</topology>
    </subcellularLocation>
</comment>
<dbReference type="SUPFAM" id="SSF54695">
    <property type="entry name" value="POZ domain"/>
    <property type="match status" value="1"/>
</dbReference>
<dbReference type="GO" id="GO:0034220">
    <property type="term" value="P:monoatomic ion transmembrane transport"/>
    <property type="evidence" value="ECO:0007669"/>
    <property type="project" value="UniProtKB-KW"/>
</dbReference>
<keyword evidence="5" id="KW-0406">Ion transport</keyword>
<evidence type="ECO:0000313" key="10">
    <source>
        <dbReference type="EMBL" id="KAL3315454.1"/>
    </source>
</evidence>
<dbReference type="EMBL" id="JBJKFK010000748">
    <property type="protein sequence ID" value="KAL3315454.1"/>
    <property type="molecule type" value="Genomic_DNA"/>
</dbReference>
<dbReference type="InterPro" id="IPR003131">
    <property type="entry name" value="T1-type_BTB"/>
</dbReference>
<dbReference type="Pfam" id="PF02214">
    <property type="entry name" value="BTB_2"/>
    <property type="match status" value="1"/>
</dbReference>
<reference evidence="10 11" key="1">
    <citation type="submission" date="2024-11" db="EMBL/GenBank/DDBJ databases">
        <title>Adaptive evolution of stress response genes in parasites aligns with host niche diversity.</title>
        <authorList>
            <person name="Hahn C."/>
            <person name="Resl P."/>
        </authorList>
    </citation>
    <scope>NUCLEOTIDE SEQUENCE [LARGE SCALE GENOMIC DNA]</scope>
    <source>
        <strain evidence="10">EGGRZ-B1_66</strain>
        <tissue evidence="10">Body</tissue>
    </source>
</reference>
<protein>
    <recommendedName>
        <fullName evidence="9">Potassium channel tetramerisation-type BTB domain-containing protein</fullName>
    </recommendedName>
</protein>
<accession>A0ABD2Q7A6</accession>
<dbReference type="PANTHER" id="PTHR11537">
    <property type="entry name" value="VOLTAGE-GATED POTASSIUM CHANNEL"/>
    <property type="match status" value="1"/>
</dbReference>
<dbReference type="CDD" id="cd18317">
    <property type="entry name" value="BTB_POZ_Kv"/>
    <property type="match status" value="1"/>
</dbReference>
<evidence type="ECO:0000256" key="6">
    <source>
        <dbReference type="ARBA" id="ARBA00023136"/>
    </source>
</evidence>
<dbReference type="Gene3D" id="3.30.710.10">
    <property type="entry name" value="Potassium Channel Kv1.1, Chain A"/>
    <property type="match status" value="1"/>
</dbReference>
<proteinExistence type="predicted"/>
<dbReference type="AlphaFoldDB" id="A0ABD2Q7A6"/>
<feature type="region of interest" description="Disordered" evidence="8">
    <location>
        <begin position="27"/>
        <end position="67"/>
    </location>
</feature>
<dbReference type="Proteomes" id="UP001626550">
    <property type="component" value="Unassembled WGS sequence"/>
</dbReference>
<evidence type="ECO:0000259" key="9">
    <source>
        <dbReference type="Pfam" id="PF02214"/>
    </source>
</evidence>
<gene>
    <name evidence="10" type="ORF">Ciccas_005913</name>
</gene>
<evidence type="ECO:0000256" key="2">
    <source>
        <dbReference type="ARBA" id="ARBA00022448"/>
    </source>
</evidence>
<organism evidence="10 11">
    <name type="scientific">Cichlidogyrus casuarinus</name>
    <dbReference type="NCBI Taxonomy" id="1844966"/>
    <lineage>
        <taxon>Eukaryota</taxon>
        <taxon>Metazoa</taxon>
        <taxon>Spiralia</taxon>
        <taxon>Lophotrochozoa</taxon>
        <taxon>Platyhelminthes</taxon>
        <taxon>Monogenea</taxon>
        <taxon>Monopisthocotylea</taxon>
        <taxon>Dactylogyridea</taxon>
        <taxon>Ancyrocephalidae</taxon>
        <taxon>Cichlidogyrus</taxon>
    </lineage>
</organism>
<evidence type="ECO:0000256" key="1">
    <source>
        <dbReference type="ARBA" id="ARBA00004141"/>
    </source>
</evidence>
<keyword evidence="7" id="KW-0407">Ion channel</keyword>
<dbReference type="PRINTS" id="PR01498">
    <property type="entry name" value="SHAWCHANNEL"/>
</dbReference>
<keyword evidence="11" id="KW-1185">Reference proteome</keyword>
<dbReference type="InterPro" id="IPR003974">
    <property type="entry name" value="K_chnl_volt-dep_Kv3"/>
</dbReference>
<evidence type="ECO:0000313" key="11">
    <source>
        <dbReference type="Proteomes" id="UP001626550"/>
    </source>
</evidence>
<evidence type="ECO:0000256" key="5">
    <source>
        <dbReference type="ARBA" id="ARBA00023065"/>
    </source>
</evidence>
<keyword evidence="6" id="KW-0472">Membrane</keyword>
<feature type="region of interest" description="Disordered" evidence="8">
    <location>
        <begin position="116"/>
        <end position="142"/>
    </location>
</feature>